<dbReference type="Proteomes" id="UP000199202">
    <property type="component" value="Unassembled WGS sequence"/>
</dbReference>
<gene>
    <name evidence="2" type="ORF">SAMN05421869_125117</name>
</gene>
<proteinExistence type="predicted"/>
<evidence type="ECO:0000256" key="1">
    <source>
        <dbReference type="SAM" id="MobiDB-lite"/>
    </source>
</evidence>
<dbReference type="STRING" id="633440.SAMN05421869_125117"/>
<name>A0A1G9JQC1_9ACTN</name>
<keyword evidence="3" id="KW-1185">Reference proteome</keyword>
<reference evidence="2 3" key="1">
    <citation type="submission" date="2016-10" db="EMBL/GenBank/DDBJ databases">
        <authorList>
            <person name="de Groot N.N."/>
        </authorList>
    </citation>
    <scope>NUCLEOTIDE SEQUENCE [LARGE SCALE GENOMIC DNA]</scope>
    <source>
        <strain evidence="2 3">CGMCC 4.6533</strain>
    </source>
</reference>
<dbReference type="EMBL" id="FNDJ01000025">
    <property type="protein sequence ID" value="SDL39738.1"/>
    <property type="molecule type" value="Genomic_DNA"/>
</dbReference>
<protein>
    <submittedName>
        <fullName evidence="2">Uncharacterized protein</fullName>
    </submittedName>
</protein>
<accession>A0A1G9JQC1</accession>
<evidence type="ECO:0000313" key="2">
    <source>
        <dbReference type="EMBL" id="SDL39738.1"/>
    </source>
</evidence>
<feature type="region of interest" description="Disordered" evidence="1">
    <location>
        <begin position="40"/>
        <end position="80"/>
    </location>
</feature>
<evidence type="ECO:0000313" key="3">
    <source>
        <dbReference type="Proteomes" id="UP000199202"/>
    </source>
</evidence>
<sequence length="80" mass="7826">MKSSPRLPGSTEALDPARFPFTGLPFALTSTVLAAGCGSAVSNEEAKSPGGTAGATPIAHSGNDSAVAAVNRRSGQGNIA</sequence>
<organism evidence="2 3">
    <name type="scientific">Nonomuraea jiangxiensis</name>
    <dbReference type="NCBI Taxonomy" id="633440"/>
    <lineage>
        <taxon>Bacteria</taxon>
        <taxon>Bacillati</taxon>
        <taxon>Actinomycetota</taxon>
        <taxon>Actinomycetes</taxon>
        <taxon>Streptosporangiales</taxon>
        <taxon>Streptosporangiaceae</taxon>
        <taxon>Nonomuraea</taxon>
    </lineage>
</organism>
<dbReference type="AlphaFoldDB" id="A0A1G9JQC1"/>